<gene>
    <name evidence="2" type="ordered locus">Psesu_0980</name>
</gene>
<dbReference type="Gene3D" id="1.10.4080.10">
    <property type="entry name" value="ADP-ribosylation/Crystallin J1"/>
    <property type="match status" value="1"/>
</dbReference>
<protein>
    <submittedName>
        <fullName evidence="2">ADP-ribosylation/Crystallin J1</fullName>
    </submittedName>
</protein>
<dbReference type="GO" id="GO:0046872">
    <property type="term" value="F:metal ion binding"/>
    <property type="evidence" value="ECO:0007669"/>
    <property type="project" value="UniProtKB-KW"/>
</dbReference>
<reference evidence="2 3" key="1">
    <citation type="submission" date="2011-01" db="EMBL/GenBank/DDBJ databases">
        <title>Complete sequence of Pseudoxanthomonas suwonensis 11-1.</title>
        <authorList>
            <consortium name="US DOE Joint Genome Institute"/>
            <person name="Lucas S."/>
            <person name="Copeland A."/>
            <person name="Lapidus A."/>
            <person name="Cheng J.-F."/>
            <person name="Goodwin L."/>
            <person name="Pitluck S."/>
            <person name="Teshima H."/>
            <person name="Detter J.C."/>
            <person name="Han C."/>
            <person name="Tapia R."/>
            <person name="Land M."/>
            <person name="Hauser L."/>
            <person name="Kyrpides N."/>
            <person name="Ivanova N."/>
            <person name="Ovchinnikova G."/>
            <person name="Siebers A.K."/>
            <person name="Allgaier M."/>
            <person name="Thelen M.P."/>
            <person name="Hugenholtz P."/>
            <person name="Gladden J."/>
            <person name="Woyke T."/>
        </authorList>
    </citation>
    <scope>NUCLEOTIDE SEQUENCE [LARGE SCALE GENOMIC DNA]</scope>
    <source>
        <strain evidence="3">11-1</strain>
    </source>
</reference>
<dbReference type="HOGENOM" id="CLU_024566_8_2_6"/>
<proteinExistence type="predicted"/>
<keyword evidence="1" id="KW-0479">Metal-binding</keyword>
<feature type="binding site" evidence="1">
    <location>
        <position position="53"/>
    </location>
    <ligand>
        <name>Mg(2+)</name>
        <dbReference type="ChEBI" id="CHEBI:18420"/>
        <label>1</label>
    </ligand>
</feature>
<dbReference type="eggNOG" id="COG1397">
    <property type="taxonomic scope" value="Bacteria"/>
</dbReference>
<feature type="binding site" evidence="1">
    <location>
        <position position="52"/>
    </location>
    <ligand>
        <name>Mg(2+)</name>
        <dbReference type="ChEBI" id="CHEBI:18420"/>
        <label>1</label>
    </ligand>
</feature>
<dbReference type="InterPro" id="IPR036705">
    <property type="entry name" value="Ribosyl_crysJ1_sf"/>
</dbReference>
<accession>E6WR86</accession>
<dbReference type="RefSeq" id="WP_013534661.1">
    <property type="nucleotide sequence ID" value="NC_014924.1"/>
</dbReference>
<feature type="binding site" evidence="1">
    <location>
        <position position="252"/>
    </location>
    <ligand>
        <name>Mg(2+)</name>
        <dbReference type="ChEBI" id="CHEBI:18420"/>
        <label>1</label>
    </ligand>
</feature>
<dbReference type="STRING" id="743721.Psesu_0980"/>
<dbReference type="AlphaFoldDB" id="E6WR86"/>
<dbReference type="SUPFAM" id="SSF101478">
    <property type="entry name" value="ADP-ribosylglycohydrolase"/>
    <property type="match status" value="1"/>
</dbReference>
<sequence>MELRKRYLGAMLGLACGDAVGTTVEFQPRGSFEPVTDMVGGGPFELEPGQWTDDTSMALCLAESLVECDGFDMRDQLQRYTRWWKEGYLSPTGECFDIGTITAGALYFHERNGDLIADSNDPMMAGNGSIMRLAPVVLWFAPDVPAAMEHAALSSKTTHAADEAVDCCRLLARVICNVLAGQGRDGLLEGAAEDAYVPRVAEIANGAFLQHGRDQVQGTGYCIESLEAALWCVHQASSFEETVLLAANLGDDADTTAAIAGQVAGALYGVDGIPAHWLERLSMREYISELAARIHAHAAAAA</sequence>
<dbReference type="PANTHER" id="PTHR16222">
    <property type="entry name" value="ADP-RIBOSYLGLYCOHYDROLASE"/>
    <property type="match status" value="1"/>
</dbReference>
<dbReference type="Proteomes" id="UP000008632">
    <property type="component" value="Chromosome"/>
</dbReference>
<organism evidence="2 3">
    <name type="scientific">Pseudoxanthomonas suwonensis (strain 11-1)</name>
    <dbReference type="NCBI Taxonomy" id="743721"/>
    <lineage>
        <taxon>Bacteria</taxon>
        <taxon>Pseudomonadati</taxon>
        <taxon>Pseudomonadota</taxon>
        <taxon>Gammaproteobacteria</taxon>
        <taxon>Lysobacterales</taxon>
        <taxon>Lysobacteraceae</taxon>
        <taxon>Pseudoxanthomonas</taxon>
    </lineage>
</organism>
<dbReference type="OrthoDB" id="9798107at2"/>
<evidence type="ECO:0000313" key="2">
    <source>
        <dbReference type="EMBL" id="ADV26831.1"/>
    </source>
</evidence>
<comment type="cofactor">
    <cofactor evidence="1">
        <name>Mg(2+)</name>
        <dbReference type="ChEBI" id="CHEBI:18420"/>
    </cofactor>
    <text evidence="1">Binds 2 magnesium ions per subunit.</text>
</comment>
<dbReference type="EMBL" id="CP002446">
    <property type="protein sequence ID" value="ADV26831.1"/>
    <property type="molecule type" value="Genomic_DNA"/>
</dbReference>
<dbReference type="KEGG" id="psu:Psesu_0980"/>
<evidence type="ECO:0000313" key="3">
    <source>
        <dbReference type="Proteomes" id="UP000008632"/>
    </source>
</evidence>
<keyword evidence="3" id="KW-1185">Reference proteome</keyword>
<dbReference type="InterPro" id="IPR050792">
    <property type="entry name" value="ADP-ribosylglycohydrolase"/>
</dbReference>
<evidence type="ECO:0000256" key="1">
    <source>
        <dbReference type="PIRSR" id="PIRSR605502-1"/>
    </source>
</evidence>
<feature type="binding site" evidence="1">
    <location>
        <position position="254"/>
    </location>
    <ligand>
        <name>Mg(2+)</name>
        <dbReference type="ChEBI" id="CHEBI:18420"/>
        <label>1</label>
    </ligand>
</feature>
<dbReference type="InterPro" id="IPR005502">
    <property type="entry name" value="Ribosyl_crysJ1"/>
</dbReference>
<keyword evidence="1" id="KW-0460">Magnesium</keyword>
<dbReference type="PANTHER" id="PTHR16222:SF12">
    <property type="entry name" value="ADP-RIBOSYLGLYCOHYDROLASE-RELATED"/>
    <property type="match status" value="1"/>
</dbReference>
<feature type="binding site" evidence="1">
    <location>
        <position position="54"/>
    </location>
    <ligand>
        <name>Mg(2+)</name>
        <dbReference type="ChEBI" id="CHEBI:18420"/>
        <label>1</label>
    </ligand>
</feature>
<feature type="binding site" evidence="1">
    <location>
        <position position="255"/>
    </location>
    <ligand>
        <name>Mg(2+)</name>
        <dbReference type="ChEBI" id="CHEBI:18420"/>
        <label>1</label>
    </ligand>
</feature>
<dbReference type="Pfam" id="PF03747">
    <property type="entry name" value="ADP_ribosyl_GH"/>
    <property type="match status" value="1"/>
</dbReference>
<name>E6WR86_PSEUU</name>